<feature type="active site" description="Acyl-thioester intermediate" evidence="4">
    <location>
        <position position="180"/>
    </location>
</feature>
<accession>A0A1H6RYV1</accession>
<sequence length="200" mass="22250">MIITGIFLLLKKPLQDQSIAYISQKYSEEVVTAEVVENNNEKEVSFDFDIIEDLDGEAVIKAMREHKDLPVIGSLSIPSVDLSLPIIKGVSNAGLAVGAVTLSEDQKMGQGNYALAGHYMTNPKLLFRPIYRMKKGHLMYLNDGDRVYVYQMTESKTVEATDLSVLEDSLDKSVITLITCNNEGETRYIVKGELVESKNI</sequence>
<dbReference type="NCBIfam" id="TIGR01076">
    <property type="entry name" value="sortase_fam"/>
    <property type="match status" value="1"/>
</dbReference>
<dbReference type="GO" id="GO:0008234">
    <property type="term" value="F:cysteine-type peptidase activity"/>
    <property type="evidence" value="ECO:0007669"/>
    <property type="project" value="UniProtKB-KW"/>
</dbReference>
<dbReference type="InterPro" id="IPR042007">
    <property type="entry name" value="Sortase_A"/>
</dbReference>
<dbReference type="CDD" id="cd06165">
    <property type="entry name" value="Sortase_A"/>
    <property type="match status" value="1"/>
</dbReference>
<dbReference type="Pfam" id="PF04203">
    <property type="entry name" value="Sortase"/>
    <property type="match status" value="1"/>
</dbReference>
<gene>
    <name evidence="5" type="ORF">SAMN04488113_10372</name>
</gene>
<evidence type="ECO:0000256" key="2">
    <source>
        <dbReference type="ARBA" id="ARBA00022801"/>
    </source>
</evidence>
<name>A0A1H6RYV1_9LACT</name>
<evidence type="ECO:0000313" key="6">
    <source>
        <dbReference type="Proteomes" id="UP000198564"/>
    </source>
</evidence>
<feature type="active site" description="Proton donor/acceptor" evidence="4">
    <location>
        <position position="118"/>
    </location>
</feature>
<dbReference type="GO" id="GO:0006508">
    <property type="term" value="P:proteolysis"/>
    <property type="evidence" value="ECO:0007669"/>
    <property type="project" value="UniProtKB-KW"/>
</dbReference>
<dbReference type="SUPFAM" id="SSF63817">
    <property type="entry name" value="Sortase"/>
    <property type="match status" value="1"/>
</dbReference>
<keyword evidence="6" id="KW-1185">Reference proteome</keyword>
<organism evidence="5 6">
    <name type="scientific">Alkalibacterium gilvum</name>
    <dbReference type="NCBI Taxonomy" id="1130080"/>
    <lineage>
        <taxon>Bacteria</taxon>
        <taxon>Bacillati</taxon>
        <taxon>Bacillota</taxon>
        <taxon>Bacilli</taxon>
        <taxon>Lactobacillales</taxon>
        <taxon>Carnobacteriaceae</taxon>
        <taxon>Alkalibacterium</taxon>
    </lineage>
</organism>
<keyword evidence="1" id="KW-0645">Protease</keyword>
<evidence type="ECO:0000256" key="4">
    <source>
        <dbReference type="PIRSR" id="PIRSR605754-1"/>
    </source>
</evidence>
<evidence type="ECO:0000256" key="3">
    <source>
        <dbReference type="ARBA" id="ARBA00022807"/>
    </source>
</evidence>
<dbReference type="STRING" id="1130080.SAMN04488113_10372"/>
<reference evidence="6" key="1">
    <citation type="submission" date="2016-10" db="EMBL/GenBank/DDBJ databases">
        <authorList>
            <person name="Varghese N."/>
            <person name="Submissions S."/>
        </authorList>
    </citation>
    <scope>NUCLEOTIDE SEQUENCE [LARGE SCALE GENOMIC DNA]</scope>
    <source>
        <strain evidence="6">DSM 25751</strain>
    </source>
</reference>
<proteinExistence type="predicted"/>
<keyword evidence="2" id="KW-0378">Hydrolase</keyword>
<keyword evidence="3" id="KW-0788">Thiol protease</keyword>
<protein>
    <submittedName>
        <fullName evidence="5">Sortase A</fullName>
    </submittedName>
</protein>
<dbReference type="Gene3D" id="2.40.260.10">
    <property type="entry name" value="Sortase"/>
    <property type="match status" value="1"/>
</dbReference>
<dbReference type="InterPro" id="IPR005754">
    <property type="entry name" value="Sortase"/>
</dbReference>
<evidence type="ECO:0000313" key="5">
    <source>
        <dbReference type="EMBL" id="SEI56362.1"/>
    </source>
</evidence>
<dbReference type="Proteomes" id="UP000198564">
    <property type="component" value="Unassembled WGS sequence"/>
</dbReference>
<dbReference type="EMBL" id="FNYW01000003">
    <property type="protein sequence ID" value="SEI56362.1"/>
    <property type="molecule type" value="Genomic_DNA"/>
</dbReference>
<evidence type="ECO:0000256" key="1">
    <source>
        <dbReference type="ARBA" id="ARBA00022670"/>
    </source>
</evidence>
<dbReference type="AlphaFoldDB" id="A0A1H6RYV1"/>
<dbReference type="InterPro" id="IPR023365">
    <property type="entry name" value="Sortase_dom-sf"/>
</dbReference>